<organism evidence="2">
    <name type="scientific">Sesamum latifolium</name>
    <dbReference type="NCBI Taxonomy" id="2727402"/>
    <lineage>
        <taxon>Eukaryota</taxon>
        <taxon>Viridiplantae</taxon>
        <taxon>Streptophyta</taxon>
        <taxon>Embryophyta</taxon>
        <taxon>Tracheophyta</taxon>
        <taxon>Spermatophyta</taxon>
        <taxon>Magnoliopsida</taxon>
        <taxon>eudicotyledons</taxon>
        <taxon>Gunneridae</taxon>
        <taxon>Pentapetalae</taxon>
        <taxon>asterids</taxon>
        <taxon>lamiids</taxon>
        <taxon>Lamiales</taxon>
        <taxon>Pedaliaceae</taxon>
        <taxon>Sesamum</taxon>
    </lineage>
</organism>
<keyword evidence="1" id="KW-0175">Coiled coil</keyword>
<protein>
    <submittedName>
        <fullName evidence="2">Uncharacterized protein</fullName>
    </submittedName>
</protein>
<accession>A0AAW2YCX0</accession>
<dbReference type="EMBL" id="JACGWN010000001">
    <property type="protein sequence ID" value="KAL0463608.1"/>
    <property type="molecule type" value="Genomic_DNA"/>
</dbReference>
<feature type="coiled-coil region" evidence="1">
    <location>
        <begin position="69"/>
        <end position="151"/>
    </location>
</feature>
<gene>
    <name evidence="2" type="ORF">Slati_0248400</name>
</gene>
<reference evidence="2" key="1">
    <citation type="submission" date="2020-06" db="EMBL/GenBank/DDBJ databases">
        <authorList>
            <person name="Li T."/>
            <person name="Hu X."/>
            <person name="Zhang T."/>
            <person name="Song X."/>
            <person name="Zhang H."/>
            <person name="Dai N."/>
            <person name="Sheng W."/>
            <person name="Hou X."/>
            <person name="Wei L."/>
        </authorList>
    </citation>
    <scope>NUCLEOTIDE SEQUENCE</scope>
    <source>
        <strain evidence="2">KEN1</strain>
        <tissue evidence="2">Leaf</tissue>
    </source>
</reference>
<name>A0AAW2YCX0_9LAMI</name>
<comment type="caution">
    <text evidence="2">The sequence shown here is derived from an EMBL/GenBank/DDBJ whole genome shotgun (WGS) entry which is preliminary data.</text>
</comment>
<proteinExistence type="predicted"/>
<dbReference type="AlphaFoldDB" id="A0AAW2YCX0"/>
<sequence>MWSDLLVKISNTSIDFISSIKDDVYLVLVDMKSFHKFDILKVEEAFNVFFAKVAAYDEARSLSSEKLSRSLVEQQLKKAKDRFQDAQVKASKEASKVQFAMVELERIEKEIVDLKEQRASLCATLKVQITLHDVQTKVHEIEEDIAKLENTTH</sequence>
<evidence type="ECO:0000256" key="1">
    <source>
        <dbReference type="SAM" id="Coils"/>
    </source>
</evidence>
<reference evidence="2" key="2">
    <citation type="journal article" date="2024" name="Plant">
        <title>Genomic evolution and insights into agronomic trait innovations of Sesamum species.</title>
        <authorList>
            <person name="Miao H."/>
            <person name="Wang L."/>
            <person name="Qu L."/>
            <person name="Liu H."/>
            <person name="Sun Y."/>
            <person name="Le M."/>
            <person name="Wang Q."/>
            <person name="Wei S."/>
            <person name="Zheng Y."/>
            <person name="Lin W."/>
            <person name="Duan Y."/>
            <person name="Cao H."/>
            <person name="Xiong S."/>
            <person name="Wang X."/>
            <person name="Wei L."/>
            <person name="Li C."/>
            <person name="Ma Q."/>
            <person name="Ju M."/>
            <person name="Zhao R."/>
            <person name="Li G."/>
            <person name="Mu C."/>
            <person name="Tian Q."/>
            <person name="Mei H."/>
            <person name="Zhang T."/>
            <person name="Gao T."/>
            <person name="Zhang H."/>
        </authorList>
    </citation>
    <scope>NUCLEOTIDE SEQUENCE</scope>
    <source>
        <strain evidence="2">KEN1</strain>
    </source>
</reference>
<evidence type="ECO:0000313" key="2">
    <source>
        <dbReference type="EMBL" id="KAL0463608.1"/>
    </source>
</evidence>